<name>A0A3B1BDE8_9ZZZZ</name>
<feature type="transmembrane region" description="Helical" evidence="1">
    <location>
        <begin position="7"/>
        <end position="26"/>
    </location>
</feature>
<dbReference type="AlphaFoldDB" id="A0A3B1BDE8"/>
<reference evidence="2" key="1">
    <citation type="submission" date="2018-06" db="EMBL/GenBank/DDBJ databases">
        <authorList>
            <person name="Zhirakovskaya E."/>
        </authorList>
    </citation>
    <scope>NUCLEOTIDE SEQUENCE</scope>
</reference>
<keyword evidence="1" id="KW-0812">Transmembrane</keyword>
<evidence type="ECO:0000256" key="1">
    <source>
        <dbReference type="SAM" id="Phobius"/>
    </source>
</evidence>
<evidence type="ECO:0000313" key="2">
    <source>
        <dbReference type="EMBL" id="VAX03027.1"/>
    </source>
</evidence>
<sequence length="136" mass="15789">KPAPGEVVVVILAVFLMALFAFTATWNTSDEDNQEVVQVVQELTQRYDFPVKARFADRPAVEGFAKPRRLEVRVYGVITSEEQAKVVRVLEKLRKQIASKPIVVYFMRTEVWEENADGSRQPRRDREELLRQVRIE</sequence>
<proteinExistence type="predicted"/>
<keyword evidence="1" id="KW-0472">Membrane</keyword>
<accession>A0A3B1BDE8</accession>
<feature type="non-terminal residue" evidence="2">
    <location>
        <position position="1"/>
    </location>
</feature>
<dbReference type="EMBL" id="UOFV01000364">
    <property type="protein sequence ID" value="VAX03027.1"/>
    <property type="molecule type" value="Genomic_DNA"/>
</dbReference>
<protein>
    <submittedName>
        <fullName evidence="2">Uncharacterized protein</fullName>
    </submittedName>
</protein>
<keyword evidence="1" id="KW-1133">Transmembrane helix</keyword>
<organism evidence="2">
    <name type="scientific">hydrothermal vent metagenome</name>
    <dbReference type="NCBI Taxonomy" id="652676"/>
    <lineage>
        <taxon>unclassified sequences</taxon>
        <taxon>metagenomes</taxon>
        <taxon>ecological metagenomes</taxon>
    </lineage>
</organism>
<gene>
    <name evidence="2" type="ORF">MNBD_GAMMA19-2179</name>
</gene>